<feature type="compositionally biased region" description="Polar residues" evidence="2">
    <location>
        <begin position="871"/>
        <end position="890"/>
    </location>
</feature>
<dbReference type="Proteomes" id="UP000625711">
    <property type="component" value="Unassembled WGS sequence"/>
</dbReference>
<evidence type="ECO:0000259" key="3">
    <source>
        <dbReference type="Pfam" id="PF12540"/>
    </source>
</evidence>
<keyword evidence="1" id="KW-0175">Coiled coil</keyword>
<feature type="coiled-coil region" evidence="1">
    <location>
        <begin position="1874"/>
        <end position="1901"/>
    </location>
</feature>
<feature type="compositionally biased region" description="Pro residues" evidence="2">
    <location>
        <begin position="1143"/>
        <end position="1155"/>
    </location>
</feature>
<comment type="caution">
    <text evidence="4">The sequence shown here is derived from an EMBL/GenBank/DDBJ whole genome shotgun (WGS) entry which is preliminary data.</text>
</comment>
<feature type="region of interest" description="Disordered" evidence="2">
    <location>
        <begin position="798"/>
        <end position="908"/>
    </location>
</feature>
<organism evidence="4 5">
    <name type="scientific">Rhynchophorus ferrugineus</name>
    <name type="common">Red palm weevil</name>
    <name type="synonym">Curculio ferrugineus</name>
    <dbReference type="NCBI Taxonomy" id="354439"/>
    <lineage>
        <taxon>Eukaryota</taxon>
        <taxon>Metazoa</taxon>
        <taxon>Ecdysozoa</taxon>
        <taxon>Arthropoda</taxon>
        <taxon>Hexapoda</taxon>
        <taxon>Insecta</taxon>
        <taxon>Pterygota</taxon>
        <taxon>Neoptera</taxon>
        <taxon>Endopterygota</taxon>
        <taxon>Coleoptera</taxon>
        <taxon>Polyphaga</taxon>
        <taxon>Cucujiformia</taxon>
        <taxon>Curculionidae</taxon>
        <taxon>Dryophthorinae</taxon>
        <taxon>Rhynchophorus</taxon>
    </lineage>
</organism>
<dbReference type="OrthoDB" id="8744624at2759"/>
<accession>A0A834HTP7</accession>
<feature type="compositionally biased region" description="Low complexity" evidence="2">
    <location>
        <begin position="1243"/>
        <end position="1258"/>
    </location>
</feature>
<evidence type="ECO:0000313" key="5">
    <source>
        <dbReference type="Proteomes" id="UP000625711"/>
    </source>
</evidence>
<feature type="compositionally biased region" description="Pro residues" evidence="2">
    <location>
        <begin position="1291"/>
        <end position="1302"/>
    </location>
</feature>
<feature type="region of interest" description="Disordered" evidence="2">
    <location>
        <begin position="62"/>
        <end position="81"/>
    </location>
</feature>
<evidence type="ECO:0000256" key="2">
    <source>
        <dbReference type="SAM" id="MobiDB-lite"/>
    </source>
</evidence>
<feature type="region of interest" description="Disordered" evidence="2">
    <location>
        <begin position="1415"/>
        <end position="1436"/>
    </location>
</feature>
<name>A0A834HTP7_RHYFE</name>
<feature type="region of interest" description="Disordered" evidence="2">
    <location>
        <begin position="1626"/>
        <end position="1659"/>
    </location>
</feature>
<keyword evidence="5" id="KW-1185">Reference proteome</keyword>
<feature type="region of interest" description="Disordered" evidence="2">
    <location>
        <begin position="602"/>
        <end position="627"/>
    </location>
</feature>
<evidence type="ECO:0000256" key="1">
    <source>
        <dbReference type="SAM" id="Coils"/>
    </source>
</evidence>
<feature type="region of interest" description="Disordered" evidence="2">
    <location>
        <begin position="1282"/>
        <end position="1309"/>
    </location>
</feature>
<proteinExistence type="predicted"/>
<sequence>MYVFRQSAKFDRAFSVIITEGSSKPVATTVGHGQTKETRPAEPPPPALEVCFVCGNRGHTRSYPLSSKPRPDRPKEPYFPFLDSHEVPKGYPKSWSKSDPPSIYAACSLCYTLLMQQWNQHEYSCTPHAERLYWLKRVDNGPYTGADMGLQGEYAAQVLGLNTEGAAPPAPRNATREDPHRMRASPRPVSAPVVSTVAERDEMVVPEGALDLTHPQHQVSLPVQSVSVPPVFHSQNSNSSTETDILDLRMPDKNSVTEVCYVCGDEFKRGSLDFITSKQLADAPLQPFFPSLIEHPRPGGSRPIDSQGRVQACVDCQQHLLKQWHTFQGQGVPHTDRKYTLRKRQSAALDTTTFICYTCALEYPSSSIRLLYCCPNAEKEPYFPFIQSLKAPPGASFVSPQGMVQVCSTCYKSIPQKHQVFGGDPSAQSQTPTNNHVSVTEVQYLNNTSSRPSTVKSPANSAGSDIRYKPYDINQANIVNSKKKQALSDHRNSKAALATRTTSPLVDLNGHPNSQSYRCYICAVLYPLEQMEWISTSSEGMNSHAMHFPCLSKIGRTLENSCMDSHGRVLSCTRCVNHLAQQWETFEADRVPLERRRYDIPLPESPLMNGDRGIPTPPSTNSERTVCSNTTTGGSSIYCFLCGLHSEFTLARVVYSKPQGRNAPYFPALLRHKSPPNAEQLREDGSALVCTFCYHSLVHQWRRYESQGSHAPPADRREYNTHDYCCYVCGVTTYRKRVRALLIKDFPFLRFHPQPENSLLLENGDYSVVCLDCYETLRTQSLEYERYGLPLDKRQYNWITQPPPPEDSPEAGIARLPSGQRSDKVAPPTFLAKPTRKNHSPKIMERRTLSKTEQNSGVSNSPSKLPPAISAPTSLGSVSLSNVQPVSNAKSRPAAAGHSVPGPGVASSQYNHSFAAALRNLAQQNVPGAEPSGDPPTAHRTRESASVPIPEKTKTASEVPIYPSSRSAIDTRLSSNPTDRYPNAAMADLSRSGFQPYRPEDHRIPPVAVGLDMAAGYPPYSPYPIPLMEEQLYYERMLRPPWPSLSHPYLHYMLPGTPMPLYMHERLKLEEEQRQRYAAVAAARSKDAELEREILEREREKERLAREKAAEAVRRVSPHAAGPTSHLLGLPVMHPSAAGMLPPTGPLGLGPPPARHSPLSAPSSYLPAPPQAYPQVPRSSPSLQRHSPHVSYASLNLSGPPRQSPTVIQPSGPMIQASGAPQPPPAHTSQPPTPKPTPPPPAKEAGPEATAERTVAAAPPAAEPLCFARKFPLVSNQASTTTTWKHTTAKPLPPPASTPAPPTDKQDKIKSSSYDVDFLVSGGGKNHGSGVIRETASEKQVVLPYKNHLATEEADKENVKNEEPAGKDFHVGSERTPCENFEQDMETFKIYKNGAIVQGSVMASRASVEQKIPHYPPAVPAKTKPVKPSKSGKTKDEDNYSIDKIYTCADKGLEVKHAHTPLAIGIEANFKANQAVLPLRSPDKPNVCDSVNPKQVEVKPIPEREEGELPTIFCVPHSVITPNPKQLTNAALEIPRLSTAKIHPKQRVKRKLTEVNSGATTTASKIPNTVLNVPSFSVSLPVIKLARKPKVSKLDLATLRRKAKRMRRLCNNQEYDTGAAILGKGLSVNGSSSSSDSEDDSRVDLCIRSGPPSKAPPSKKKLKFLRAFELTTHAGKNSLEFENLQRKQHYYSPLTIQVHLESSRLSPFDVPLPFGSPTVLNHDYDFKLKNSFLSMLGLGWVSTPNRREMEKAWQKVLRDRVKRRCNSALTKYYLKTEENLPKEDVKVPSPEKVLRRETNDSDVFKIPLVHQIVSCKKADVDGVKEMEESDDEGDGVSKWPGITDIIHMYCQYNRERTQEIEELQHRKALTKDLLTKKQHELRLLELKLKELLRHQQSAKQQTKSLEVAVGKLTKIVNKLR</sequence>
<feature type="region of interest" description="Disordered" evidence="2">
    <location>
        <begin position="163"/>
        <end position="193"/>
    </location>
</feature>
<feature type="region of interest" description="Disordered" evidence="2">
    <location>
        <begin position="1110"/>
        <end position="1258"/>
    </location>
</feature>
<feature type="domain" description="Genetic suppressor element-like" evidence="3">
    <location>
        <begin position="1590"/>
        <end position="1738"/>
    </location>
</feature>
<feature type="compositionally biased region" description="Polar residues" evidence="2">
    <location>
        <begin position="851"/>
        <end position="863"/>
    </location>
</feature>
<feature type="compositionally biased region" description="Low complexity" evidence="2">
    <location>
        <begin position="1157"/>
        <end position="1166"/>
    </location>
</feature>
<feature type="region of interest" description="Disordered" evidence="2">
    <location>
        <begin position="1352"/>
        <end position="1374"/>
    </location>
</feature>
<feature type="compositionally biased region" description="Pro residues" evidence="2">
    <location>
        <begin position="1221"/>
        <end position="1242"/>
    </location>
</feature>
<reference evidence="4" key="1">
    <citation type="submission" date="2020-08" db="EMBL/GenBank/DDBJ databases">
        <title>Genome sequencing and assembly of the red palm weevil Rhynchophorus ferrugineus.</title>
        <authorList>
            <person name="Dias G.B."/>
            <person name="Bergman C.M."/>
            <person name="Manee M."/>
        </authorList>
    </citation>
    <scope>NUCLEOTIDE SEQUENCE</scope>
    <source>
        <strain evidence="4">AA-2017</strain>
        <tissue evidence="4">Whole larva</tissue>
    </source>
</reference>
<dbReference type="EMBL" id="JAACXV010014436">
    <property type="protein sequence ID" value="KAF7267303.1"/>
    <property type="molecule type" value="Genomic_DNA"/>
</dbReference>
<evidence type="ECO:0000313" key="4">
    <source>
        <dbReference type="EMBL" id="KAF7267303.1"/>
    </source>
</evidence>
<gene>
    <name evidence="4" type="ORF">GWI33_019453</name>
</gene>
<protein>
    <recommendedName>
        <fullName evidence="3">Genetic suppressor element-like domain-containing protein</fullName>
    </recommendedName>
</protein>
<dbReference type="PANTHER" id="PTHR40240">
    <property type="entry name" value="PLEXUS, ISOFORM A"/>
    <property type="match status" value="1"/>
</dbReference>
<feature type="region of interest" description="Disordered" evidence="2">
    <location>
        <begin position="925"/>
        <end position="957"/>
    </location>
</feature>
<dbReference type="PANTHER" id="PTHR40240:SF1">
    <property type="entry name" value="PLEXUS, ISOFORM A"/>
    <property type="match status" value="1"/>
</dbReference>
<dbReference type="Pfam" id="PF12540">
    <property type="entry name" value="DUF3736"/>
    <property type="match status" value="1"/>
</dbReference>
<dbReference type="InterPro" id="IPR022207">
    <property type="entry name" value="GSE-like"/>
</dbReference>